<accession>A0A2P5BKF7</accession>
<feature type="transmembrane region" description="Helical" evidence="2">
    <location>
        <begin position="110"/>
        <end position="132"/>
    </location>
</feature>
<evidence type="ECO:0000256" key="2">
    <source>
        <dbReference type="SAM" id="Phobius"/>
    </source>
</evidence>
<dbReference type="STRING" id="3476.A0A2P5BKF7"/>
<dbReference type="InterPro" id="IPR007658">
    <property type="entry name" value="DUF594"/>
</dbReference>
<evidence type="ECO:0000256" key="1">
    <source>
        <dbReference type="SAM" id="MobiDB-lite"/>
    </source>
</evidence>
<dbReference type="PANTHER" id="PTHR31325">
    <property type="entry name" value="OS01G0798800 PROTEIN-RELATED"/>
    <property type="match status" value="1"/>
</dbReference>
<dbReference type="AlphaFoldDB" id="A0A2P5BKF7"/>
<reference evidence="5" key="1">
    <citation type="submission" date="2016-06" db="EMBL/GenBank/DDBJ databases">
        <title>Parallel loss of symbiosis genes in relatives of nitrogen-fixing non-legume Parasponia.</title>
        <authorList>
            <person name="Van Velzen R."/>
            <person name="Holmer R."/>
            <person name="Bu F."/>
            <person name="Rutten L."/>
            <person name="Van Zeijl A."/>
            <person name="Liu W."/>
            <person name="Santuari L."/>
            <person name="Cao Q."/>
            <person name="Sharma T."/>
            <person name="Shen D."/>
            <person name="Roswanjaya Y."/>
            <person name="Wardhani T."/>
            <person name="Kalhor M.S."/>
            <person name="Jansen J."/>
            <person name="Van den Hoogen J."/>
            <person name="Gungor B."/>
            <person name="Hartog M."/>
            <person name="Hontelez J."/>
            <person name="Verver J."/>
            <person name="Yang W.-C."/>
            <person name="Schijlen E."/>
            <person name="Repin R."/>
            <person name="Schilthuizen M."/>
            <person name="Schranz E."/>
            <person name="Heidstra R."/>
            <person name="Miyata K."/>
            <person name="Fedorova E."/>
            <person name="Kohlen W."/>
            <person name="Bisseling T."/>
            <person name="Smit S."/>
            <person name="Geurts R."/>
        </authorList>
    </citation>
    <scope>NUCLEOTIDE SEQUENCE [LARGE SCALE GENOMIC DNA]</scope>
    <source>
        <strain evidence="5">cv. WU1-14</strain>
    </source>
</reference>
<gene>
    <name evidence="4" type="ORF">PanWU01x14_231430</name>
</gene>
<keyword evidence="2" id="KW-0812">Transmembrane</keyword>
<evidence type="ECO:0000313" key="4">
    <source>
        <dbReference type="EMBL" id="PON49268.1"/>
    </source>
</evidence>
<comment type="caution">
    <text evidence="4">The sequence shown here is derived from an EMBL/GenBank/DDBJ whole genome shotgun (WGS) entry which is preliminary data.</text>
</comment>
<dbReference type="Pfam" id="PF04578">
    <property type="entry name" value="DUF594"/>
    <property type="match status" value="1"/>
</dbReference>
<feature type="transmembrane region" description="Helical" evidence="2">
    <location>
        <begin position="78"/>
        <end position="98"/>
    </location>
</feature>
<dbReference type="OrthoDB" id="1689146at2759"/>
<feature type="domain" description="DUF4220" evidence="3">
    <location>
        <begin position="33"/>
        <end position="171"/>
    </location>
</feature>
<evidence type="ECO:0000313" key="5">
    <source>
        <dbReference type="Proteomes" id="UP000237105"/>
    </source>
</evidence>
<keyword evidence="2" id="KW-1133">Transmembrane helix</keyword>
<dbReference type="Pfam" id="PF13968">
    <property type="entry name" value="DUF4220"/>
    <property type="match status" value="1"/>
</dbReference>
<keyword evidence="2" id="KW-0472">Membrane</keyword>
<keyword evidence="5" id="KW-1185">Reference proteome</keyword>
<evidence type="ECO:0000259" key="3">
    <source>
        <dbReference type="Pfam" id="PF13968"/>
    </source>
</evidence>
<dbReference type="InterPro" id="IPR025315">
    <property type="entry name" value="DUF4220"/>
</dbReference>
<sequence>MSTEGRRTTGQAPDDQVQEAASSDTTMRYVSSKVRASSRKTFLEANHTSAFKVIEYELSILYEVLHTKVVAAVRTIGFAFRFISFCIILGASLLFSLANKRGDDLDKFDIGITYALLIAAIVLDCASFVQLLSSDSTLGGHKGSWRRYIPSIIVNRRRWSESVFQYNMISYCLDESPMRLIYKLAGYFHARGTIDKLKTALFSSSAKVTEDVKAFVFNELKTRTENAEGIKEASIMVGLQRGHYTLISYSCIELHWSVKRFQYPETLLLWHIATELCYDKEVGRLISTKTKRICKLVSDYMFYLLVMQPSMFSPVLGNWNVVFQDTCAEAKRFFDKHKKSSRGDPSKACEKILSVPTSNKFAFALKGFKRKSLLFDACVLAKELQKLEYHKWEVMDRMWVELMSYAAINRLPIVHAQQPSKGGELWTFTWLLMNDLGLGLRFAHEDKKPEWDEEPETDSSED</sequence>
<dbReference type="EMBL" id="JXTB01000264">
    <property type="protein sequence ID" value="PON49268.1"/>
    <property type="molecule type" value="Genomic_DNA"/>
</dbReference>
<proteinExistence type="predicted"/>
<organism evidence="4 5">
    <name type="scientific">Parasponia andersonii</name>
    <name type="common">Sponia andersonii</name>
    <dbReference type="NCBI Taxonomy" id="3476"/>
    <lineage>
        <taxon>Eukaryota</taxon>
        <taxon>Viridiplantae</taxon>
        <taxon>Streptophyta</taxon>
        <taxon>Embryophyta</taxon>
        <taxon>Tracheophyta</taxon>
        <taxon>Spermatophyta</taxon>
        <taxon>Magnoliopsida</taxon>
        <taxon>eudicotyledons</taxon>
        <taxon>Gunneridae</taxon>
        <taxon>Pentapetalae</taxon>
        <taxon>rosids</taxon>
        <taxon>fabids</taxon>
        <taxon>Rosales</taxon>
        <taxon>Cannabaceae</taxon>
        <taxon>Parasponia</taxon>
    </lineage>
</organism>
<protein>
    <recommendedName>
        <fullName evidence="3">DUF4220 domain-containing protein</fullName>
    </recommendedName>
</protein>
<feature type="region of interest" description="Disordered" evidence="1">
    <location>
        <begin position="1"/>
        <end position="24"/>
    </location>
</feature>
<name>A0A2P5BKF7_PARAD</name>
<dbReference type="Proteomes" id="UP000237105">
    <property type="component" value="Unassembled WGS sequence"/>
</dbReference>